<dbReference type="EMBL" id="HBDX01002503">
    <property type="protein sequence ID" value="CAD8221434.1"/>
    <property type="molecule type" value="Transcribed_RNA"/>
</dbReference>
<dbReference type="PANTHER" id="PTHR12136:SF41">
    <property type="entry name" value="PLECKSTRIN HOMOLOGY (PH) AND LIPID-BINDING START DOMAINS-CONTAINING PROTEIN"/>
    <property type="match status" value="1"/>
</dbReference>
<dbReference type="InterPro" id="IPR009769">
    <property type="entry name" value="EDR2_C"/>
</dbReference>
<sequence length="322" mass="36074">MGCASSRVDVDPASHRALDRSSTPSTSAAVATSRSRRSLDIFHDALTSFREHFSSASTTHWDAAPCEWLRVRAASYFVDAKKAPPRERPLLTLRHVDLFDGSSLASDGDDARVDFCRTRPESWFRREFERDGGATTAWTFAMHFVNPDGANLVCYFQPEGDGAESVRDARRLCDWVDANSSPSFAKTLRRFVETDDDAYRAARVKLCAKLHPQSPLMLRKCVPTKPVLVGKRASTRFFRGAGDTEGYEDRYLECCIECGTSASAKYLYNMFSGLSARSDEDLAIWIEGAREDELPERVLGAVRLRRISPKCLTKLTKLPLVR</sequence>
<reference evidence="3" key="1">
    <citation type="submission" date="2021-01" db="EMBL/GenBank/DDBJ databases">
        <authorList>
            <person name="Corre E."/>
            <person name="Pelletier E."/>
            <person name="Niang G."/>
            <person name="Scheremetjew M."/>
            <person name="Finn R."/>
            <person name="Kale V."/>
            <person name="Holt S."/>
            <person name="Cochrane G."/>
            <person name="Meng A."/>
            <person name="Brown T."/>
            <person name="Cohen L."/>
        </authorList>
    </citation>
    <scope>NUCLEOTIDE SEQUENCE</scope>
    <source>
        <strain evidence="3">Clade-A-BCC118000</strain>
    </source>
</reference>
<name>A0A7R9T0Z7_9CHLO</name>
<dbReference type="Pfam" id="PF07059">
    <property type="entry name" value="EDR2_C"/>
    <property type="match status" value="1"/>
</dbReference>
<evidence type="ECO:0000256" key="1">
    <source>
        <dbReference type="SAM" id="MobiDB-lite"/>
    </source>
</evidence>
<feature type="region of interest" description="Disordered" evidence="1">
    <location>
        <begin position="1"/>
        <end position="31"/>
    </location>
</feature>
<feature type="compositionally biased region" description="Basic and acidic residues" evidence="1">
    <location>
        <begin position="8"/>
        <end position="19"/>
    </location>
</feature>
<proteinExistence type="predicted"/>
<protein>
    <recommendedName>
        <fullName evidence="2">Protein ENHANCED DISEASE RESISTANCE 2 C-terminal domain-containing protein</fullName>
    </recommendedName>
</protein>
<evidence type="ECO:0000313" key="3">
    <source>
        <dbReference type="EMBL" id="CAD8221434.1"/>
    </source>
</evidence>
<dbReference type="AlphaFoldDB" id="A0A7R9T0Z7"/>
<dbReference type="InterPro" id="IPR045096">
    <property type="entry name" value="EDR2-like"/>
</dbReference>
<accession>A0A7R9T0Z7</accession>
<feature type="domain" description="Protein ENHANCED DISEASE RESISTANCE 2 C-terminal" evidence="2">
    <location>
        <begin position="61"/>
        <end position="307"/>
    </location>
</feature>
<feature type="compositionally biased region" description="Low complexity" evidence="1">
    <location>
        <begin position="20"/>
        <end position="31"/>
    </location>
</feature>
<organism evidence="3">
    <name type="scientific">Ostreococcus sp. 'lucimarinus'</name>
    <dbReference type="NCBI Taxonomy" id="242159"/>
    <lineage>
        <taxon>Eukaryota</taxon>
        <taxon>Viridiplantae</taxon>
        <taxon>Chlorophyta</taxon>
        <taxon>Mamiellophyceae</taxon>
        <taxon>Mamiellales</taxon>
        <taxon>Bathycoccaceae</taxon>
        <taxon>Ostreococcus</taxon>
    </lineage>
</organism>
<gene>
    <name evidence="3" type="ORF">OLUC0939_LOCUS2154</name>
</gene>
<dbReference type="PANTHER" id="PTHR12136">
    <property type="entry name" value="ENHANCED DISEASE RESISTANCE-RELATED"/>
    <property type="match status" value="1"/>
</dbReference>
<evidence type="ECO:0000259" key="2">
    <source>
        <dbReference type="Pfam" id="PF07059"/>
    </source>
</evidence>